<evidence type="ECO:0000256" key="1">
    <source>
        <dbReference type="SAM" id="MobiDB-lite"/>
    </source>
</evidence>
<feature type="compositionally biased region" description="Polar residues" evidence="1">
    <location>
        <begin position="104"/>
        <end position="113"/>
    </location>
</feature>
<comment type="caution">
    <text evidence="2">The sequence shown here is derived from an EMBL/GenBank/DDBJ whole genome shotgun (WGS) entry which is preliminary data.</text>
</comment>
<sequence>MTEETDYVERRFCGISINHKLRSPHTKITNPYLFKFAKKINPGILEDSPICLSCYKNLVNLYNTKNNNAKKHQERRIAESVTDASGSQSSQGTTTFFARLQTTNNNNKSSADGSLNAIRSAPLPTENRNSSVRNAAVPQSTSQYINDDDDPNSNLSMNAINGTRLPHIQPIPRRRPTTILNKESMDIYLQGTTGG</sequence>
<evidence type="ECO:0000313" key="3">
    <source>
        <dbReference type="Proteomes" id="UP001059596"/>
    </source>
</evidence>
<proteinExistence type="predicted"/>
<reference evidence="2" key="1">
    <citation type="journal article" date="2023" name="Genome Biol. Evol.">
        <title>Long-read-based Genome Assembly of Drosophila gunungcola Reveals Fewer Chemosensory Genes in Flower-breeding Species.</title>
        <authorList>
            <person name="Negi A."/>
            <person name="Liao B.Y."/>
            <person name="Yeh S.D."/>
        </authorList>
    </citation>
    <scope>NUCLEOTIDE SEQUENCE</scope>
    <source>
        <strain evidence="2">Sukarami</strain>
    </source>
</reference>
<evidence type="ECO:0000313" key="2">
    <source>
        <dbReference type="EMBL" id="KAI8033459.1"/>
    </source>
</evidence>
<feature type="region of interest" description="Disordered" evidence="1">
    <location>
        <begin position="70"/>
        <end position="92"/>
    </location>
</feature>
<keyword evidence="3" id="KW-1185">Reference proteome</keyword>
<feature type="region of interest" description="Disordered" evidence="1">
    <location>
        <begin position="104"/>
        <end position="155"/>
    </location>
</feature>
<dbReference type="OrthoDB" id="8031641at2759"/>
<dbReference type="AlphaFoldDB" id="A0A9P9YAL6"/>
<dbReference type="Proteomes" id="UP001059596">
    <property type="component" value="Unassembled WGS sequence"/>
</dbReference>
<protein>
    <submittedName>
        <fullName evidence="2">Uncharacterized protein</fullName>
    </submittedName>
</protein>
<accession>A0A9P9YAL6</accession>
<name>A0A9P9YAL6_9MUSC</name>
<gene>
    <name evidence="2" type="ORF">M5D96_013782</name>
</gene>
<dbReference type="EMBL" id="JAMKOV010000135">
    <property type="protein sequence ID" value="KAI8033459.1"/>
    <property type="molecule type" value="Genomic_DNA"/>
</dbReference>
<feature type="compositionally biased region" description="Polar residues" evidence="1">
    <location>
        <begin position="126"/>
        <end position="145"/>
    </location>
</feature>
<organism evidence="2 3">
    <name type="scientific">Drosophila gunungcola</name>
    <name type="common">fruit fly</name>
    <dbReference type="NCBI Taxonomy" id="103775"/>
    <lineage>
        <taxon>Eukaryota</taxon>
        <taxon>Metazoa</taxon>
        <taxon>Ecdysozoa</taxon>
        <taxon>Arthropoda</taxon>
        <taxon>Hexapoda</taxon>
        <taxon>Insecta</taxon>
        <taxon>Pterygota</taxon>
        <taxon>Neoptera</taxon>
        <taxon>Endopterygota</taxon>
        <taxon>Diptera</taxon>
        <taxon>Brachycera</taxon>
        <taxon>Muscomorpha</taxon>
        <taxon>Ephydroidea</taxon>
        <taxon>Drosophilidae</taxon>
        <taxon>Drosophila</taxon>
        <taxon>Sophophora</taxon>
    </lineage>
</organism>